<dbReference type="PANTHER" id="PTHR43705">
    <property type="entry name" value="HYDROXYACYLGLUTATHIONE HYDROLASE"/>
    <property type="match status" value="1"/>
</dbReference>
<name>A0A7R8ZYR4_9CRUS</name>
<evidence type="ECO:0000256" key="7">
    <source>
        <dbReference type="ARBA" id="ARBA00022692"/>
    </source>
</evidence>
<dbReference type="GO" id="GO:0046872">
    <property type="term" value="F:metal ion binding"/>
    <property type="evidence" value="ECO:0007669"/>
    <property type="project" value="UniProtKB-KW"/>
</dbReference>
<dbReference type="GO" id="GO:0019243">
    <property type="term" value="P:methylglyoxal catabolic process to D-lactate via S-lactoyl-glutathione"/>
    <property type="evidence" value="ECO:0007669"/>
    <property type="project" value="InterPro"/>
</dbReference>
<comment type="similarity">
    <text evidence="5">Belongs to the metallo-beta-lactamase superfamily. Glyoxalase II family.</text>
</comment>
<keyword evidence="7" id="KW-0812">Transmembrane</keyword>
<comment type="cofactor">
    <cofactor evidence="2">
        <name>Zn(2+)</name>
        <dbReference type="ChEBI" id="CHEBI:29105"/>
    </cofactor>
</comment>
<dbReference type="Gene3D" id="1.20.120.350">
    <property type="entry name" value="Voltage-gated potassium channels. Chain C"/>
    <property type="match status" value="1"/>
</dbReference>
<dbReference type="PANTHER" id="PTHR43705:SF1">
    <property type="entry name" value="HYDROXYACYLGLUTATHIONE HYDROLASE GLOB"/>
    <property type="match status" value="1"/>
</dbReference>
<dbReference type="Pfam" id="PF00753">
    <property type="entry name" value="Lactamase_B"/>
    <property type="match status" value="1"/>
</dbReference>
<evidence type="ECO:0000256" key="11">
    <source>
        <dbReference type="ARBA" id="ARBA00022989"/>
    </source>
</evidence>
<gene>
    <name evidence="15" type="ORF">CTOB1V02_LOCUS14721</name>
</gene>
<dbReference type="SUPFAM" id="SSF56281">
    <property type="entry name" value="Metallo-hydrolase/oxidoreductase"/>
    <property type="match status" value="1"/>
</dbReference>
<evidence type="ECO:0000259" key="14">
    <source>
        <dbReference type="SMART" id="SM00849"/>
    </source>
</evidence>
<dbReference type="EMBL" id="OB682923">
    <property type="protein sequence ID" value="CAD7236906.1"/>
    <property type="molecule type" value="Genomic_DNA"/>
</dbReference>
<dbReference type="InterPro" id="IPR001279">
    <property type="entry name" value="Metallo-B-lactamas"/>
</dbReference>
<evidence type="ECO:0000256" key="5">
    <source>
        <dbReference type="ARBA" id="ARBA00006759"/>
    </source>
</evidence>
<protein>
    <recommendedName>
        <fullName evidence="6">hydroxyacylglutathione hydrolase</fullName>
        <ecNumber evidence="6">3.1.2.6</ecNumber>
    </recommendedName>
    <alternativeName>
        <fullName evidence="13">Glyoxalase II</fullName>
    </alternativeName>
</protein>
<evidence type="ECO:0000313" key="15">
    <source>
        <dbReference type="EMBL" id="CAD7236906.1"/>
    </source>
</evidence>
<dbReference type="AlphaFoldDB" id="A0A7R8ZYR4"/>
<keyword evidence="9" id="KW-0378">Hydrolase</keyword>
<evidence type="ECO:0000256" key="10">
    <source>
        <dbReference type="ARBA" id="ARBA00022833"/>
    </source>
</evidence>
<dbReference type="InterPro" id="IPR027359">
    <property type="entry name" value="Volt_channel_dom_sf"/>
</dbReference>
<dbReference type="SMART" id="SM00849">
    <property type="entry name" value="Lactamase_B"/>
    <property type="match status" value="1"/>
</dbReference>
<dbReference type="InterPro" id="IPR035680">
    <property type="entry name" value="Clx_II_MBL"/>
</dbReference>
<dbReference type="GO" id="GO:0005216">
    <property type="term" value="F:monoatomic ion channel activity"/>
    <property type="evidence" value="ECO:0007669"/>
    <property type="project" value="InterPro"/>
</dbReference>
<dbReference type="GO" id="GO:0031123">
    <property type="term" value="P:RNA 3'-end processing"/>
    <property type="evidence" value="ECO:0007669"/>
    <property type="project" value="UniProtKB-ARBA"/>
</dbReference>
<dbReference type="GO" id="GO:0004416">
    <property type="term" value="F:hydroxyacylglutathione hydrolase activity"/>
    <property type="evidence" value="ECO:0007669"/>
    <property type="project" value="UniProtKB-EC"/>
</dbReference>
<evidence type="ECO:0000256" key="1">
    <source>
        <dbReference type="ARBA" id="ARBA00001623"/>
    </source>
</evidence>
<dbReference type="InterPro" id="IPR005821">
    <property type="entry name" value="Ion_trans_dom"/>
</dbReference>
<dbReference type="Gene3D" id="1.10.287.70">
    <property type="match status" value="1"/>
</dbReference>
<dbReference type="InterPro" id="IPR032282">
    <property type="entry name" value="HAGH_C"/>
</dbReference>
<dbReference type="InterPro" id="IPR017782">
    <property type="entry name" value="Hydroxyacylglutathione_Hdrlase"/>
</dbReference>
<evidence type="ECO:0000256" key="8">
    <source>
        <dbReference type="ARBA" id="ARBA00022723"/>
    </source>
</evidence>
<accession>A0A7R8ZYR4</accession>
<keyword evidence="12" id="KW-0472">Membrane</keyword>
<evidence type="ECO:0000256" key="2">
    <source>
        <dbReference type="ARBA" id="ARBA00001947"/>
    </source>
</evidence>
<dbReference type="OrthoDB" id="17458at2759"/>
<dbReference type="Gene3D" id="3.60.15.10">
    <property type="entry name" value="Ribonuclease Z/Hydroxyacylglutathione hydrolase-like"/>
    <property type="match status" value="1"/>
</dbReference>
<comment type="catalytic activity">
    <reaction evidence="1">
        <text>an S-(2-hydroxyacyl)glutathione + H2O = a 2-hydroxy carboxylate + glutathione + H(+)</text>
        <dbReference type="Rhea" id="RHEA:21864"/>
        <dbReference type="ChEBI" id="CHEBI:15377"/>
        <dbReference type="ChEBI" id="CHEBI:15378"/>
        <dbReference type="ChEBI" id="CHEBI:57925"/>
        <dbReference type="ChEBI" id="CHEBI:58896"/>
        <dbReference type="ChEBI" id="CHEBI:71261"/>
        <dbReference type="EC" id="3.1.2.6"/>
    </reaction>
</comment>
<keyword evidence="11" id="KW-1133">Transmembrane helix</keyword>
<comment type="subcellular location">
    <subcellularLocation>
        <location evidence="3">Membrane</location>
        <topology evidence="3">Multi-pass membrane protein</topology>
    </subcellularLocation>
</comment>
<evidence type="ECO:0000256" key="3">
    <source>
        <dbReference type="ARBA" id="ARBA00004141"/>
    </source>
</evidence>
<keyword evidence="10" id="KW-0862">Zinc</keyword>
<dbReference type="Pfam" id="PF16123">
    <property type="entry name" value="HAGH_C"/>
    <property type="match status" value="1"/>
</dbReference>
<dbReference type="GO" id="GO:0016020">
    <property type="term" value="C:membrane"/>
    <property type="evidence" value="ECO:0007669"/>
    <property type="project" value="UniProtKB-SubCell"/>
</dbReference>
<dbReference type="InterPro" id="IPR050110">
    <property type="entry name" value="Glyoxalase_II_hydrolase"/>
</dbReference>
<feature type="non-terminal residue" evidence="15">
    <location>
        <position position="466"/>
    </location>
</feature>
<dbReference type="EC" id="3.1.2.6" evidence="6"/>
<evidence type="ECO:0000256" key="12">
    <source>
        <dbReference type="ARBA" id="ARBA00023136"/>
    </source>
</evidence>
<dbReference type="SUPFAM" id="SSF81324">
    <property type="entry name" value="Voltage-gated potassium channels"/>
    <property type="match status" value="1"/>
</dbReference>
<dbReference type="CDD" id="cd07723">
    <property type="entry name" value="hydroxyacylglutathione_hydrolase_MBL-fold"/>
    <property type="match status" value="1"/>
</dbReference>
<comment type="pathway">
    <text evidence="4">Secondary metabolite metabolism; methylglyoxal degradation; (R)-lactate from methylglyoxal: step 2/2.</text>
</comment>
<feature type="domain" description="Metallo-beta-lactamase" evidence="14">
    <location>
        <begin position="12"/>
        <end position="169"/>
    </location>
</feature>
<dbReference type="HAMAP" id="MF_01374">
    <property type="entry name" value="Glyoxalase_2"/>
    <property type="match status" value="1"/>
</dbReference>
<proteinExistence type="inferred from homology"/>
<dbReference type="InterPro" id="IPR036866">
    <property type="entry name" value="RibonucZ/Hydroxyglut_hydro"/>
</dbReference>
<evidence type="ECO:0000256" key="13">
    <source>
        <dbReference type="ARBA" id="ARBA00031044"/>
    </source>
</evidence>
<evidence type="ECO:0000256" key="6">
    <source>
        <dbReference type="ARBA" id="ARBA00011917"/>
    </source>
</evidence>
<keyword evidence="8" id="KW-0479">Metal-binding</keyword>
<evidence type="ECO:0000256" key="9">
    <source>
        <dbReference type="ARBA" id="ARBA00022801"/>
    </source>
</evidence>
<dbReference type="NCBIfam" id="TIGR03413">
    <property type="entry name" value="GSH_gloB"/>
    <property type="match status" value="1"/>
</dbReference>
<evidence type="ECO:0000256" key="4">
    <source>
        <dbReference type="ARBA" id="ARBA00004963"/>
    </source>
</evidence>
<dbReference type="Pfam" id="PF00520">
    <property type="entry name" value="Ion_trans"/>
    <property type="match status" value="1"/>
</dbReference>
<reference evidence="15" key="1">
    <citation type="submission" date="2020-11" db="EMBL/GenBank/DDBJ databases">
        <authorList>
            <person name="Tran Van P."/>
        </authorList>
    </citation>
    <scope>NUCLEOTIDE SEQUENCE</scope>
</reference>
<sequence length="466" mass="52682">MIQVIGVSAFTDNYIWLITNEARKTAAIVDPGDAQPVIKELEQRGMTPAAILITHHHNDHVGGIAGLLEAYPGLTVYGPANENIPHITRRLTEGDSVTLDEIGQSFGVMDIPGHTAGHIAYYGDGSLFCGDTLFGSGCGRVFDGSMEDLHASLHRIARLPPETLVYCAHEYTVENIGFAKWVEPENSDTDKRLEECWELLDSGRATVPFTLENEFKSNPFLRTHIPEVIKRIEEVAGPLLIGVHTYEDEIISPEMLSVLKVLDVGVTLFFLIEILIRFLAEKHKKDFFKNGWNIFDTLVVTISLIPIDNSEMAVLGRLIRIFRVLRMISIIPELRMLLNSLLKALPQLGYVMLLMFIIFYIYAAIGSTLFESINPQLWGNISIAMLTLFRVMTFEDWTDVMYETMEHPDGSPFAWIYYLTFIFFTTFAFLNMVIGIVVNVMEQERSKLYVEEHPDEPDLASLQQEI</sequence>
<organism evidence="15">
    <name type="scientific">Cyprideis torosa</name>
    <dbReference type="NCBI Taxonomy" id="163714"/>
    <lineage>
        <taxon>Eukaryota</taxon>
        <taxon>Metazoa</taxon>
        <taxon>Ecdysozoa</taxon>
        <taxon>Arthropoda</taxon>
        <taxon>Crustacea</taxon>
        <taxon>Oligostraca</taxon>
        <taxon>Ostracoda</taxon>
        <taxon>Podocopa</taxon>
        <taxon>Podocopida</taxon>
        <taxon>Cytherocopina</taxon>
        <taxon>Cytheroidea</taxon>
        <taxon>Cytherideidae</taxon>
        <taxon>Cyprideis</taxon>
    </lineage>
</organism>